<evidence type="ECO:0000313" key="3">
    <source>
        <dbReference type="Proteomes" id="UP000019460"/>
    </source>
</evidence>
<dbReference type="Proteomes" id="UP000019460">
    <property type="component" value="Unassembled WGS sequence"/>
</dbReference>
<comment type="caution">
    <text evidence="2">The sequence shown here is derived from an EMBL/GenBank/DDBJ whole genome shotgun (WGS) entry which is preliminary data.</text>
</comment>
<sequence length="45" mass="4790">MVSIRDRAQGTHTAEMAGTMPNSESSGPETMTRDVARAISALHMS</sequence>
<proteinExistence type="predicted"/>
<name>W9VA37_9GAMM</name>
<evidence type="ECO:0000313" key="2">
    <source>
        <dbReference type="EMBL" id="EXJ13776.1"/>
    </source>
</evidence>
<gene>
    <name evidence="2" type="ORF">D779_3315</name>
</gene>
<organism evidence="2 3">
    <name type="scientific">Imhoffiella purpurea</name>
    <dbReference type="NCBI Taxonomy" id="1249627"/>
    <lineage>
        <taxon>Bacteria</taxon>
        <taxon>Pseudomonadati</taxon>
        <taxon>Pseudomonadota</taxon>
        <taxon>Gammaproteobacteria</taxon>
        <taxon>Chromatiales</taxon>
        <taxon>Chromatiaceae</taxon>
        <taxon>Imhoffiella</taxon>
    </lineage>
</organism>
<protein>
    <submittedName>
        <fullName evidence="2">Uncharacterized protein</fullName>
    </submittedName>
</protein>
<dbReference type="AlphaFoldDB" id="W9VA37"/>
<feature type="region of interest" description="Disordered" evidence="1">
    <location>
        <begin position="1"/>
        <end position="32"/>
    </location>
</feature>
<feature type="compositionally biased region" description="Polar residues" evidence="1">
    <location>
        <begin position="20"/>
        <end position="29"/>
    </location>
</feature>
<reference evidence="2 3" key="1">
    <citation type="submission" date="2012-11" db="EMBL/GenBank/DDBJ databases">
        <title>Genome assembly of Thiorhodococcus sp. AK35.</title>
        <authorList>
            <person name="Nupur N."/>
            <person name="Khatri I."/>
            <person name="Subramanian S."/>
            <person name="Pinnaka A."/>
        </authorList>
    </citation>
    <scope>NUCLEOTIDE SEQUENCE [LARGE SCALE GENOMIC DNA]</scope>
    <source>
        <strain evidence="2 3">AK35</strain>
    </source>
</reference>
<keyword evidence="3" id="KW-1185">Reference proteome</keyword>
<accession>W9VA37</accession>
<dbReference type="EMBL" id="AONC01000057">
    <property type="protein sequence ID" value="EXJ13776.1"/>
    <property type="molecule type" value="Genomic_DNA"/>
</dbReference>
<evidence type="ECO:0000256" key="1">
    <source>
        <dbReference type="SAM" id="MobiDB-lite"/>
    </source>
</evidence>
<dbReference type="STRING" id="1249627.D779_3315"/>